<keyword evidence="5" id="KW-0158">Chromosome</keyword>
<dbReference type="InterPro" id="IPR042617">
    <property type="entry name" value="CTC1-like"/>
</dbReference>
<evidence type="ECO:0000256" key="6">
    <source>
        <dbReference type="ARBA" id="ARBA00022895"/>
    </source>
</evidence>
<evidence type="ECO:0000313" key="10">
    <source>
        <dbReference type="Proteomes" id="UP000077315"/>
    </source>
</evidence>
<evidence type="ECO:0000313" key="9">
    <source>
        <dbReference type="EMBL" id="OAD71109.1"/>
    </source>
</evidence>
<dbReference type="PANTHER" id="PTHR14865">
    <property type="entry name" value="CST COMPLEX SUBUNIT CTC1"/>
    <property type="match status" value="1"/>
</dbReference>
<gene>
    <name evidence="9" type="ORF">PHYBLDRAFT_66594</name>
</gene>
<dbReference type="PANTHER" id="PTHR14865:SF2">
    <property type="entry name" value="CST COMPLEX SUBUNIT CTC1"/>
    <property type="match status" value="1"/>
</dbReference>
<sequence length="1108" mass="126311">MIIQLVHELLAQNQSTSSSLSKAYIVARIQIVPNDNNFSCPIIQLVDPTTHQNVKCQVDQINPYSNNQIVCLRQWTWTILTDGSVFVGFIWDPSCLDGLDVIMQKHTARCQKLLNDSIIYRPLQLRKSNQLAVLNISGKVSAISGVYQRKAGSIPCYFVELEDEDYTLCVWFLGKEFIKYYWDFRIGNYYVFSDVQVATLALNQTKRGILRYIPIQSKYFCITQYQGQILENAAARIPSLTEHTSVFPPAVWLKSDADDSHTYEGVITRAIDSVLGIYEIDHQYTLCLFHSARLSLPCHPKTRIRLHHIHSVQIQADNSLLLNNHWKSPFSSDAPKTYSFLIACPRSRIEILSIPIYTTASEIPLDMKACSMNSLDQSSFDENMNFMQLLQTLEFKWTLYYYQLFMSISMSPNALLQATQNYASTLLSQDHNEAADQKLSRFTSFLEFNQFCNAVPSSRNAKFSLQTYPSIEKLKKLGSQKSQSKYSPPLSDLNIQHASFEDCPIIGVVDAFSDGQLCLKDGTGYIPLLVVYPKDHSRDIILIETLCIIRRFDYINEETSFKNSSGNACKTENIYLTCYIEDVDILFTGQSHLLTNLPDASVINSFLDHFKAEEKDDVLTILHIRNIQPTRAVFSSKNTVVLESHIIAICYDVIHPDSTCQTVSPHFVTLVLSSERDSLYQLAQFHIGRWMASSYKNPRQSLWRVGSKMKIVPIATNTSKIHIVPVLNPILHFKVPKIYDVKGIQKISAQYNSEYSGKHIQKTINLIGLVVYKEYVSSRDSLMPENRQRIWELYKTHRVGCPQMTSHSILVRLRSGLSTFDIYINLGLQIMPLGVIPGSVVLFTNLGLKPKRQGSVIYGFGTTCTYFTLIETSQDLNISVDQDIPTYMLGESVPEQRRLFKAVCHIKLLKLHMQWICKTCGLCAMADKCGGLCDDARAVFKVKMTLEVRDGTAACLSYTEDESLLFLLWGCSQSQRNNIKQQVFSSGEPFSYNSLDKYQEQSQLEKLCLKNNTPGRYWVYGYFLTNGDMEGLPGFYFSRMIKTVHLEPITNLSDSKVKAPFEYPTFVSSSLCDQYKVFRLIPYAVQNNIKEIYQLTERINKHYIKGGQ</sequence>
<evidence type="ECO:0000256" key="3">
    <source>
        <dbReference type="ARBA" id="ARBA00006332"/>
    </source>
</evidence>
<evidence type="ECO:0000256" key="5">
    <source>
        <dbReference type="ARBA" id="ARBA00022454"/>
    </source>
</evidence>
<evidence type="ECO:0000256" key="4">
    <source>
        <dbReference type="ARBA" id="ARBA00016175"/>
    </source>
</evidence>
<keyword evidence="10" id="KW-1185">Reference proteome</keyword>
<reference evidence="10" key="1">
    <citation type="submission" date="2015-06" db="EMBL/GenBank/DDBJ databases">
        <title>Expansion of signal transduction pathways in fungi by whole-genome duplication.</title>
        <authorList>
            <consortium name="DOE Joint Genome Institute"/>
            <person name="Corrochano L.M."/>
            <person name="Kuo A."/>
            <person name="Marcet-Houben M."/>
            <person name="Polaino S."/>
            <person name="Salamov A."/>
            <person name="Villalobos J.M."/>
            <person name="Alvarez M.I."/>
            <person name="Avalos J."/>
            <person name="Benito E.P."/>
            <person name="Benoit I."/>
            <person name="Burger G."/>
            <person name="Camino L.P."/>
            <person name="Canovas D."/>
            <person name="Cerda-Olmedo E."/>
            <person name="Cheng J.-F."/>
            <person name="Dominguez A."/>
            <person name="Elias M."/>
            <person name="Eslava A.P."/>
            <person name="Glaser F."/>
            <person name="Grimwood J."/>
            <person name="Gutierrez G."/>
            <person name="Heitman J."/>
            <person name="Henrissat B."/>
            <person name="Iturriaga E.A."/>
            <person name="Lang B.F."/>
            <person name="Lavin J.L."/>
            <person name="Lee S."/>
            <person name="Li W."/>
            <person name="Lindquist E."/>
            <person name="Lopez-Garcia S."/>
            <person name="Luque E.M."/>
            <person name="Marcos A.T."/>
            <person name="Martin J."/>
            <person name="McCluskey K."/>
            <person name="Medina H.R."/>
            <person name="Miralles-Duran A."/>
            <person name="Miyazaki A."/>
            <person name="Munoz-Torres E."/>
            <person name="Oguiza J.A."/>
            <person name="Ohm R."/>
            <person name="Olmedo M."/>
            <person name="Orejas M."/>
            <person name="Ortiz-Castellanos L."/>
            <person name="Pisabarro A.G."/>
            <person name="Rodriguez-Romero J."/>
            <person name="Ruiz-Herrera J."/>
            <person name="Ruiz-Vazquez R."/>
            <person name="Sanz C."/>
            <person name="Schackwitz W."/>
            <person name="Schmutz J."/>
            <person name="Shahriari M."/>
            <person name="Shelest E."/>
            <person name="Silva-Franco F."/>
            <person name="Soanes D."/>
            <person name="Syed K."/>
            <person name="Tagua V.G."/>
            <person name="Talbot N.J."/>
            <person name="Thon M."/>
            <person name="De vries R.P."/>
            <person name="Wiebenga A."/>
            <person name="Yadav J.S."/>
            <person name="Braun E.L."/>
            <person name="Baker S."/>
            <person name="Garre V."/>
            <person name="Horwitz B."/>
            <person name="Torres-Martinez S."/>
            <person name="Idnurm A."/>
            <person name="Herrera-Estrella A."/>
            <person name="Gabaldon T."/>
            <person name="Grigoriev I.V."/>
        </authorList>
    </citation>
    <scope>NUCLEOTIDE SEQUENCE [LARGE SCALE GENOMIC DNA]</scope>
    <source>
        <strain evidence="10">NRRL 1555(-)</strain>
    </source>
</reference>
<comment type="similarity">
    <text evidence="3">Belongs to the CTC1 family.</text>
</comment>
<dbReference type="GO" id="GO:1990879">
    <property type="term" value="C:CST complex"/>
    <property type="evidence" value="ECO:0007669"/>
    <property type="project" value="TreeGrafter"/>
</dbReference>
<dbReference type="GO" id="GO:0045740">
    <property type="term" value="P:positive regulation of DNA replication"/>
    <property type="evidence" value="ECO:0007669"/>
    <property type="project" value="TreeGrafter"/>
</dbReference>
<organism evidence="9 10">
    <name type="scientific">Phycomyces blakesleeanus (strain ATCC 8743b / DSM 1359 / FGSC 10004 / NBRC 33097 / NRRL 1555)</name>
    <dbReference type="NCBI Taxonomy" id="763407"/>
    <lineage>
        <taxon>Eukaryota</taxon>
        <taxon>Fungi</taxon>
        <taxon>Fungi incertae sedis</taxon>
        <taxon>Mucoromycota</taxon>
        <taxon>Mucoromycotina</taxon>
        <taxon>Mucoromycetes</taxon>
        <taxon>Mucorales</taxon>
        <taxon>Phycomycetaceae</taxon>
        <taxon>Phycomyces</taxon>
    </lineage>
</organism>
<dbReference type="GO" id="GO:0003697">
    <property type="term" value="F:single-stranded DNA binding"/>
    <property type="evidence" value="ECO:0007669"/>
    <property type="project" value="InterPro"/>
</dbReference>
<evidence type="ECO:0000256" key="7">
    <source>
        <dbReference type="ARBA" id="ARBA00023125"/>
    </source>
</evidence>
<comment type="subcellular location">
    <subcellularLocation>
        <location evidence="2">Chromosome</location>
        <location evidence="2">Telomere</location>
    </subcellularLocation>
    <subcellularLocation>
        <location evidence="1">Nucleus</location>
    </subcellularLocation>
</comment>
<dbReference type="VEuPathDB" id="FungiDB:PHYBLDRAFT_66594"/>
<dbReference type="GO" id="GO:0010833">
    <property type="term" value="P:telomere maintenance via telomere lengthening"/>
    <property type="evidence" value="ECO:0007669"/>
    <property type="project" value="TreeGrafter"/>
</dbReference>
<dbReference type="STRING" id="763407.A0A167LU81"/>
<keyword evidence="8" id="KW-0539">Nucleus</keyword>
<dbReference type="GO" id="GO:0042162">
    <property type="term" value="F:telomeric DNA binding"/>
    <property type="evidence" value="ECO:0007669"/>
    <property type="project" value="TreeGrafter"/>
</dbReference>
<protein>
    <recommendedName>
        <fullName evidence="4">CST complex subunit CTC1</fullName>
    </recommendedName>
</protein>
<dbReference type="Proteomes" id="UP000077315">
    <property type="component" value="Unassembled WGS sequence"/>
</dbReference>
<keyword evidence="6" id="KW-0779">Telomere</keyword>
<evidence type="ECO:0000256" key="2">
    <source>
        <dbReference type="ARBA" id="ARBA00004574"/>
    </source>
</evidence>
<dbReference type="OrthoDB" id="2314520at2759"/>
<dbReference type="GeneID" id="29002568"/>
<dbReference type="Pfam" id="PF15489">
    <property type="entry name" value="CTC1"/>
    <property type="match status" value="1"/>
</dbReference>
<accession>A0A167LU81</accession>
<name>A0A167LU81_PHYB8</name>
<dbReference type="AlphaFoldDB" id="A0A167LU81"/>
<dbReference type="EMBL" id="KV440986">
    <property type="protein sequence ID" value="OAD71109.1"/>
    <property type="molecule type" value="Genomic_DNA"/>
</dbReference>
<evidence type="ECO:0000256" key="8">
    <source>
        <dbReference type="ARBA" id="ARBA00023242"/>
    </source>
</evidence>
<keyword evidence="7" id="KW-0238">DNA-binding</keyword>
<dbReference type="InterPro" id="IPR029156">
    <property type="entry name" value="CTC1"/>
</dbReference>
<evidence type="ECO:0000256" key="1">
    <source>
        <dbReference type="ARBA" id="ARBA00004123"/>
    </source>
</evidence>
<dbReference type="InParanoid" id="A0A167LU81"/>
<proteinExistence type="inferred from homology"/>
<dbReference type="RefSeq" id="XP_018289149.1">
    <property type="nucleotide sequence ID" value="XM_018441662.1"/>
</dbReference>